<keyword evidence="3" id="KW-0813">Transport</keyword>
<feature type="transmembrane region" description="Helical" evidence="25">
    <location>
        <begin position="170"/>
        <end position="192"/>
    </location>
</feature>
<feature type="transmembrane region" description="Helical" evidence="25">
    <location>
        <begin position="386"/>
        <end position="409"/>
    </location>
</feature>
<feature type="domain" description="Major facilitator superfamily (MFS) profile" evidence="26">
    <location>
        <begin position="16"/>
        <end position="413"/>
    </location>
</feature>
<feature type="transmembrane region" description="Helical" evidence="25">
    <location>
        <begin position="316"/>
        <end position="340"/>
    </location>
</feature>
<evidence type="ECO:0000256" key="17">
    <source>
        <dbReference type="ARBA" id="ARBA00044903"/>
    </source>
</evidence>
<dbReference type="Proteomes" id="UP000008555">
    <property type="component" value="Chromosome"/>
</dbReference>
<dbReference type="GO" id="GO:0005765">
    <property type="term" value="C:lysosomal membrane"/>
    <property type="evidence" value="ECO:0007669"/>
    <property type="project" value="UniProtKB-SubCell"/>
</dbReference>
<feature type="transmembrane region" description="Helical" evidence="25">
    <location>
        <begin position="110"/>
        <end position="132"/>
    </location>
</feature>
<dbReference type="KEGG" id="cbd:CBUD_1564"/>
<keyword evidence="5 25" id="KW-1133">Transmembrane helix</keyword>
<evidence type="ECO:0000259" key="26">
    <source>
        <dbReference type="PROSITE" id="PS50850"/>
    </source>
</evidence>
<keyword evidence="6 25" id="KW-0472">Membrane</keyword>
<evidence type="ECO:0000256" key="16">
    <source>
        <dbReference type="ARBA" id="ARBA00044900"/>
    </source>
</evidence>
<evidence type="ECO:0000256" key="2">
    <source>
        <dbReference type="ARBA" id="ARBA00008335"/>
    </source>
</evidence>
<dbReference type="HOGENOM" id="CLU_001265_62_2_6"/>
<evidence type="ECO:0000256" key="9">
    <source>
        <dbReference type="ARBA" id="ARBA00044878"/>
    </source>
</evidence>
<evidence type="ECO:0000256" key="8">
    <source>
        <dbReference type="ARBA" id="ARBA00044876"/>
    </source>
</evidence>
<evidence type="ECO:0000313" key="28">
    <source>
        <dbReference type="Proteomes" id="UP000008555"/>
    </source>
</evidence>
<feature type="transmembrane region" description="Helical" evidence="25">
    <location>
        <begin position="54"/>
        <end position="74"/>
    </location>
</feature>
<comment type="catalytic activity">
    <reaction evidence="12">
        <text>L-lysyl-L-alpha-amino acid(out) = L-lysyl-L-alpha-amino acid(in)</text>
        <dbReference type="Rhea" id="RHEA:79387"/>
        <dbReference type="ChEBI" id="CHEBI:229965"/>
    </reaction>
</comment>
<evidence type="ECO:0000256" key="5">
    <source>
        <dbReference type="ARBA" id="ARBA00022989"/>
    </source>
</evidence>
<comment type="function">
    <text evidence="23">Lysosomal dipeptide uniporter that selectively exports lysine, arginine or histidine-containing dipeptides with a net positive charge from the lysosome lumen into the cytosol. Could play a role in a specific type of protein O-glycosylation indirectly regulating macrophages migration and tissue invasion. Also essential for liver homeostasis.</text>
</comment>
<evidence type="ECO:0000313" key="27">
    <source>
        <dbReference type="EMBL" id="ABS76541.1"/>
    </source>
</evidence>
<evidence type="ECO:0000256" key="1">
    <source>
        <dbReference type="ARBA" id="ARBA00004155"/>
    </source>
</evidence>
<evidence type="ECO:0000256" key="3">
    <source>
        <dbReference type="ARBA" id="ARBA00022448"/>
    </source>
</evidence>
<feature type="transmembrane region" description="Helical" evidence="25">
    <location>
        <begin position="81"/>
        <end position="98"/>
    </location>
</feature>
<dbReference type="GO" id="GO:0022857">
    <property type="term" value="F:transmembrane transporter activity"/>
    <property type="evidence" value="ECO:0007669"/>
    <property type="project" value="InterPro"/>
</dbReference>
<comment type="catalytic activity">
    <reaction evidence="9">
        <text>L-histidyl-glycine(out) = L-histidyl-glycine(in)</text>
        <dbReference type="Rhea" id="RHEA:79395"/>
        <dbReference type="ChEBI" id="CHEBI:229957"/>
    </reaction>
</comment>
<dbReference type="PANTHER" id="PTHR23512">
    <property type="entry name" value="MAJOR FACILITATOR SUPERFAMILY DOMAIN-CONTAINING PROTEIN 1"/>
    <property type="match status" value="1"/>
</dbReference>
<evidence type="ECO:0000256" key="25">
    <source>
        <dbReference type="SAM" id="Phobius"/>
    </source>
</evidence>
<evidence type="ECO:0000256" key="4">
    <source>
        <dbReference type="ARBA" id="ARBA00022692"/>
    </source>
</evidence>
<dbReference type="AlphaFoldDB" id="A9KCV7"/>
<comment type="catalytic activity">
    <reaction evidence="11">
        <text>L-alpha-aminoacyl-L-histidine(out) = L-alpha-aminoacyl-L-histidine(in)</text>
        <dbReference type="Rhea" id="RHEA:79375"/>
        <dbReference type="ChEBI" id="CHEBI:229967"/>
    </reaction>
</comment>
<sequence>MIQVNKSPISFLGLIIWLIAALFFLYEFFLRTFIGTVAHQIIPGLHLTPESFALIGSAYYIAYAIMQIPVGVLADKFGVKLIMIFAVLVCAVATWLFAQSTGFGFAFFSRFLMGFGSSFAFICLLVIAVTWFPRRYFGFFAGTSQFIGTMGPLLAGGPLVFFLSKTHGNWRLVLSLIASFGVLLALLILFIVRNKPRGGEQALIYLKRPQGLSQSLKLLFKNSQMWYIAFYSACVYASIVVLGAIWGTDYLEARGLTQRLAADMVSLAWFGFAVACPLLGAFSDIARRRKPTLIFCSLLGLLSTAIITYVPIHEHWIYGFLFFLIGMAASGQNIGFAIISEHSSLTTRASGLGLNNAMIILLGAIVPPLISLFIDVSHGAHLTASDFIIGFSFLPALSVISFFIAAFLIKETYGKPQREPIVLKTG</sequence>
<comment type="catalytic activity">
    <reaction evidence="20">
        <text>L-lysyl-glycine(out) = L-lysyl-glycine(in)</text>
        <dbReference type="Rhea" id="RHEA:79407"/>
        <dbReference type="ChEBI" id="CHEBI:191202"/>
    </reaction>
</comment>
<dbReference type="PANTHER" id="PTHR23512:SF3">
    <property type="entry name" value="MAJOR FACILITATOR SUPERFAMILY DOMAIN-CONTAINING PROTEIN 1"/>
    <property type="match status" value="1"/>
</dbReference>
<evidence type="ECO:0000256" key="20">
    <source>
        <dbReference type="ARBA" id="ARBA00044924"/>
    </source>
</evidence>
<protein>
    <recommendedName>
        <fullName evidence="21">Lysosomal dipeptide transporter MFSD1</fullName>
    </recommendedName>
    <alternativeName>
        <fullName evidence="22">Major facilitator superfamily domain-containing protein 1</fullName>
    </alternativeName>
</protein>
<evidence type="ECO:0000256" key="18">
    <source>
        <dbReference type="ARBA" id="ARBA00044912"/>
    </source>
</evidence>
<comment type="catalytic activity">
    <reaction evidence="16">
        <text>L-lysyl-L-lysine(out) = L-lysyl-L-lysine(in)</text>
        <dbReference type="Rhea" id="RHEA:79403"/>
        <dbReference type="ChEBI" id="CHEBI:229956"/>
    </reaction>
</comment>
<evidence type="ECO:0000256" key="22">
    <source>
        <dbReference type="ARBA" id="ARBA00045018"/>
    </source>
</evidence>
<keyword evidence="7" id="KW-0458">Lysosome</keyword>
<feature type="transmembrane region" description="Helical" evidence="25">
    <location>
        <begin position="293"/>
        <end position="310"/>
    </location>
</feature>
<evidence type="ECO:0000256" key="12">
    <source>
        <dbReference type="ARBA" id="ARBA00044891"/>
    </source>
</evidence>
<comment type="similarity">
    <text evidence="2">Belongs to the major facilitator superfamily.</text>
</comment>
<dbReference type="Pfam" id="PF07690">
    <property type="entry name" value="MFS_1"/>
    <property type="match status" value="1"/>
</dbReference>
<dbReference type="PROSITE" id="PS50850">
    <property type="entry name" value="MFS"/>
    <property type="match status" value="1"/>
</dbReference>
<comment type="catalytic activity">
    <reaction evidence="13">
        <text>L-alpha-aminoacyl-L-lysine(out) = L-alpha-aminoacyl-L-lysine(in)</text>
        <dbReference type="Rhea" id="RHEA:79383"/>
        <dbReference type="ChEBI" id="CHEBI:229966"/>
    </reaction>
</comment>
<evidence type="ECO:0000256" key="24">
    <source>
        <dbReference type="ARBA" id="ARBA00046376"/>
    </source>
</evidence>
<evidence type="ECO:0000256" key="19">
    <source>
        <dbReference type="ARBA" id="ARBA00044919"/>
    </source>
</evidence>
<reference evidence="27 28" key="1">
    <citation type="journal article" date="2009" name="Infect. Immun.">
        <title>Comparative genomics reveal extensive transposon-mediated genomic plasticity and diversity among potential effector proteins within the genus Coxiella.</title>
        <authorList>
            <person name="Beare P.A."/>
            <person name="Unsworth N."/>
            <person name="Andoh M."/>
            <person name="Voth D.E."/>
            <person name="Omsland A."/>
            <person name="Gilk S.D."/>
            <person name="Williams K.P."/>
            <person name="Sobral B.W."/>
            <person name="Kupko J.J.III."/>
            <person name="Porcella S.F."/>
            <person name="Samuel J.E."/>
            <person name="Heinzen R.A."/>
        </authorList>
    </citation>
    <scope>NUCLEOTIDE SEQUENCE [LARGE SCALE GENOMIC DNA]</scope>
    <source>
        <strain evidence="27 28">Dugway 5J108-111</strain>
    </source>
</reference>
<comment type="catalytic activity">
    <reaction evidence="15">
        <text>L-arginyl-L-alpha-amino acid(out) = L-arginyl-L-alpha-amino acid(in)</text>
        <dbReference type="Rhea" id="RHEA:79371"/>
        <dbReference type="ChEBI" id="CHEBI:84315"/>
    </reaction>
</comment>
<dbReference type="EMBL" id="CP000733">
    <property type="protein sequence ID" value="ABS76541.1"/>
    <property type="molecule type" value="Genomic_DNA"/>
</dbReference>
<evidence type="ECO:0000256" key="15">
    <source>
        <dbReference type="ARBA" id="ARBA00044899"/>
    </source>
</evidence>
<feature type="transmembrane region" description="Helical" evidence="25">
    <location>
        <begin position="12"/>
        <end position="34"/>
    </location>
</feature>
<comment type="catalytic activity">
    <reaction evidence="17">
        <text>L-arginyl-glycine(out) = L-arginyl-glycine(in)</text>
        <dbReference type="Rhea" id="RHEA:79391"/>
        <dbReference type="ChEBI" id="CHEBI:229955"/>
    </reaction>
</comment>
<dbReference type="InterPro" id="IPR011701">
    <property type="entry name" value="MFS"/>
</dbReference>
<dbReference type="InterPro" id="IPR036259">
    <property type="entry name" value="MFS_trans_sf"/>
</dbReference>
<evidence type="ECO:0000256" key="11">
    <source>
        <dbReference type="ARBA" id="ARBA00044884"/>
    </source>
</evidence>
<dbReference type="Gene3D" id="1.20.1250.20">
    <property type="entry name" value="MFS general substrate transporter like domains"/>
    <property type="match status" value="2"/>
</dbReference>
<evidence type="ECO:0000256" key="23">
    <source>
        <dbReference type="ARBA" id="ARBA00045709"/>
    </source>
</evidence>
<evidence type="ECO:0000256" key="7">
    <source>
        <dbReference type="ARBA" id="ARBA00023228"/>
    </source>
</evidence>
<comment type="catalytic activity">
    <reaction evidence="18">
        <text>L-histidyl-L-alpha-amino acid(out) = L-histidyl-L-alpha-amino acid(in)</text>
        <dbReference type="Rhea" id="RHEA:79379"/>
        <dbReference type="ChEBI" id="CHEBI:229964"/>
    </reaction>
</comment>
<comment type="subcellular location">
    <subcellularLocation>
        <location evidence="1">Lysosome membrane</location>
        <topology evidence="1">Multi-pass membrane protein</topology>
    </subcellularLocation>
</comment>
<evidence type="ECO:0000256" key="6">
    <source>
        <dbReference type="ARBA" id="ARBA00023136"/>
    </source>
</evidence>
<comment type="catalytic activity">
    <reaction evidence="14">
        <text>L-aspartyl-L-lysine(out) = L-aspartyl-L-lysine(in)</text>
        <dbReference type="Rhea" id="RHEA:79411"/>
        <dbReference type="ChEBI" id="CHEBI:229953"/>
    </reaction>
</comment>
<organism evidence="27 28">
    <name type="scientific">Coxiella burnetii (strain Dugway 5J108-111)</name>
    <dbReference type="NCBI Taxonomy" id="434922"/>
    <lineage>
        <taxon>Bacteria</taxon>
        <taxon>Pseudomonadati</taxon>
        <taxon>Pseudomonadota</taxon>
        <taxon>Gammaproteobacteria</taxon>
        <taxon>Legionellales</taxon>
        <taxon>Coxiellaceae</taxon>
        <taxon>Coxiella</taxon>
    </lineage>
</organism>
<comment type="subunit">
    <text evidence="24">Homodimer. Interacts with lysosomal protein GLMP (via lumenal domain); the interaction starts while both proteins are still in the endoplasmic reticulum and is required for stabilization of MFSD1 in lysosomes but has no direct effect on its targeting to lysosomes or transporter activity.</text>
</comment>
<comment type="catalytic activity">
    <reaction evidence="19">
        <text>L-alanyl-L-lysine(out) = L-alanyl-L-lysine(in)</text>
        <dbReference type="Rhea" id="RHEA:79415"/>
        <dbReference type="ChEBI" id="CHEBI:192470"/>
    </reaction>
</comment>
<keyword evidence="4 25" id="KW-0812">Transmembrane</keyword>
<evidence type="ECO:0000256" key="14">
    <source>
        <dbReference type="ARBA" id="ARBA00044898"/>
    </source>
</evidence>
<feature type="transmembrane region" description="Helical" evidence="25">
    <location>
        <begin position="267"/>
        <end position="286"/>
    </location>
</feature>
<feature type="transmembrane region" description="Helical" evidence="25">
    <location>
        <begin position="139"/>
        <end position="164"/>
    </location>
</feature>
<feature type="transmembrane region" description="Helical" evidence="25">
    <location>
        <begin position="225"/>
        <end position="247"/>
    </location>
</feature>
<accession>A9KCV7</accession>
<evidence type="ECO:0000256" key="21">
    <source>
        <dbReference type="ARBA" id="ARBA00044985"/>
    </source>
</evidence>
<dbReference type="InterPro" id="IPR020846">
    <property type="entry name" value="MFS_dom"/>
</dbReference>
<dbReference type="SUPFAM" id="SSF103473">
    <property type="entry name" value="MFS general substrate transporter"/>
    <property type="match status" value="1"/>
</dbReference>
<proteinExistence type="inferred from homology"/>
<evidence type="ECO:0000256" key="10">
    <source>
        <dbReference type="ARBA" id="ARBA00044881"/>
    </source>
</evidence>
<evidence type="ECO:0000256" key="13">
    <source>
        <dbReference type="ARBA" id="ARBA00044893"/>
    </source>
</evidence>
<comment type="catalytic activity">
    <reaction evidence="10">
        <text>L-alpha-aminoacyl-L-arginine(out) = L-alpha-aminoacyl-L-arginine(in)</text>
        <dbReference type="Rhea" id="RHEA:79367"/>
        <dbReference type="ChEBI" id="CHEBI:229968"/>
    </reaction>
</comment>
<gene>
    <name evidence="27" type="ordered locus">CBUD_1564</name>
</gene>
<name>A9KCV7_COXBN</name>
<dbReference type="InterPro" id="IPR052187">
    <property type="entry name" value="MFSD1"/>
</dbReference>
<comment type="catalytic activity">
    <reaction evidence="8">
        <text>L-lysyl-L-alanine(out) = L-lysyl-L-alanine(in)</text>
        <dbReference type="Rhea" id="RHEA:79399"/>
        <dbReference type="ChEBI" id="CHEBI:229954"/>
    </reaction>
</comment>
<feature type="transmembrane region" description="Helical" evidence="25">
    <location>
        <begin position="352"/>
        <end position="374"/>
    </location>
</feature>